<comment type="caution">
    <text evidence="1">The sequence shown here is derived from an EMBL/GenBank/DDBJ whole genome shotgun (WGS) entry which is preliminary data.</text>
</comment>
<evidence type="ECO:0000313" key="1">
    <source>
        <dbReference type="EMBL" id="MCS5714691.1"/>
    </source>
</evidence>
<dbReference type="Proteomes" id="UP001165580">
    <property type="component" value="Unassembled WGS sequence"/>
</dbReference>
<dbReference type="EMBL" id="JANTEZ010000003">
    <property type="protein sequence ID" value="MCS5714691.1"/>
    <property type="molecule type" value="Genomic_DNA"/>
</dbReference>
<protein>
    <submittedName>
        <fullName evidence="1">Nucleoid-associated protein</fullName>
    </submittedName>
</protein>
<organism evidence="1 2">
    <name type="scientific">Herbiconiux gentiana</name>
    <dbReference type="NCBI Taxonomy" id="2970912"/>
    <lineage>
        <taxon>Bacteria</taxon>
        <taxon>Bacillati</taxon>
        <taxon>Actinomycetota</taxon>
        <taxon>Actinomycetes</taxon>
        <taxon>Micrococcales</taxon>
        <taxon>Microbacteriaceae</taxon>
        <taxon>Herbiconiux</taxon>
    </lineage>
</organism>
<evidence type="ECO:0000313" key="2">
    <source>
        <dbReference type="Proteomes" id="UP001165580"/>
    </source>
</evidence>
<name>A0ABT2GIU5_9MICO</name>
<gene>
    <name evidence="1" type="ORF">NVV95_09015</name>
</gene>
<dbReference type="RefSeq" id="WP_259486211.1">
    <property type="nucleotide sequence ID" value="NZ_JANTEZ010000003.1"/>
</dbReference>
<reference evidence="1" key="1">
    <citation type="submission" date="2022-08" db="EMBL/GenBank/DDBJ databases">
        <authorList>
            <person name="Deng Y."/>
            <person name="Han X.-F."/>
            <person name="Zhang Y.-Q."/>
        </authorList>
    </citation>
    <scope>NUCLEOTIDE SEQUENCE</scope>
    <source>
        <strain evidence="1">CPCC 205716</strain>
    </source>
</reference>
<accession>A0ABT2GIU5</accession>
<sequence length="335" mass="36509">MPMLTLAETMIHEVPRGKRKDDGEDVVLSVSPTDLNAATDRFIREEMLQPSFASGREIVHLDPATDPIPGLLRGVLENPDLLITNSAAMARHLHAMQPGGASAGIFLCSRAVSDGIDRVVLMKAEHSEGMRLQQVRDANGDVAFVAEHLDELILGQKAQVYKIALVWLDHADQLVGLMVDRQNGVGYAEYFLQYLGFNLVHQAEKLVLEFTKGMTTHINTSDYSPEKKGRYLSALAAVLQSPNPRLNPNAFIREFIDPEDRHTAAAALPIQVANLEFRKDTTLVHHLIGGLKLSTDNGVTISASASAIESGVLEVKDEEIVVHAPASGYKLGKAP</sequence>
<proteinExistence type="predicted"/>
<keyword evidence="2" id="KW-1185">Reference proteome</keyword>